<comment type="caution">
    <text evidence="1">The sequence shown here is derived from an EMBL/GenBank/DDBJ whole genome shotgun (WGS) entry which is preliminary data.</text>
</comment>
<organism evidence="1">
    <name type="scientific">Oceanithermus profundus</name>
    <dbReference type="NCBI Taxonomy" id="187137"/>
    <lineage>
        <taxon>Bacteria</taxon>
        <taxon>Thermotogati</taxon>
        <taxon>Deinococcota</taxon>
        <taxon>Deinococci</taxon>
        <taxon>Thermales</taxon>
        <taxon>Thermaceae</taxon>
        <taxon>Oceanithermus</taxon>
    </lineage>
</organism>
<protein>
    <submittedName>
        <fullName evidence="1">Uncharacterized protein</fullName>
    </submittedName>
</protein>
<sequence length="264" mass="28991">MHLFLDPAVRYARALSECIQKEPGALELGELQALMLDWIEGRATGLSQELGRKLSRKLKFKGKVYALSDFRTLAKVYGYMLSGLAALAQRSGRRGLLLLLDETELFSSLGKEARAQAAIVFRVLIAAALPAGGEESLDLGDVEGGGHGAIRNLPPRFGKVSHLALCLAATPGSASEDFLRNTLGDKRVLELLPMMRKDFVLLSQRIRALYARAYPETPPRALSALEDKVDSWLSRGLPGSPREFGRKVVDFLDFCRHTHLDFAG</sequence>
<name>A0A7C5SNY0_9DEIN</name>
<dbReference type="Proteomes" id="UP000886105">
    <property type="component" value="Unassembled WGS sequence"/>
</dbReference>
<dbReference type="AlphaFoldDB" id="A0A7C5SNY0"/>
<evidence type="ECO:0000313" key="1">
    <source>
        <dbReference type="EMBL" id="HHO58009.1"/>
    </source>
</evidence>
<proteinExistence type="predicted"/>
<gene>
    <name evidence="1" type="ORF">ENJ85_02440</name>
</gene>
<reference evidence="1" key="1">
    <citation type="journal article" date="2020" name="mSystems">
        <title>Genome- and Community-Level Interaction Insights into Carbon Utilization and Element Cycling Functions of Hydrothermarchaeota in Hydrothermal Sediment.</title>
        <authorList>
            <person name="Zhou Z."/>
            <person name="Liu Y."/>
            <person name="Xu W."/>
            <person name="Pan J."/>
            <person name="Luo Z.H."/>
            <person name="Li M."/>
        </authorList>
    </citation>
    <scope>NUCLEOTIDE SEQUENCE [LARGE SCALE GENOMIC DNA]</scope>
    <source>
        <strain evidence="1">HyVt-523</strain>
    </source>
</reference>
<dbReference type="EMBL" id="DRNZ01000160">
    <property type="protein sequence ID" value="HHO58009.1"/>
    <property type="molecule type" value="Genomic_DNA"/>
</dbReference>
<accession>A0A7C5SNY0</accession>